<dbReference type="RefSeq" id="WP_114368562.1">
    <property type="nucleotide sequence ID" value="NZ_QPEX01000017.1"/>
</dbReference>
<dbReference type="Proteomes" id="UP000253562">
    <property type="component" value="Unassembled WGS sequence"/>
</dbReference>
<evidence type="ECO:0000313" key="1">
    <source>
        <dbReference type="EMBL" id="RCS51855.1"/>
    </source>
</evidence>
<evidence type="ECO:0000313" key="2">
    <source>
        <dbReference type="Proteomes" id="UP000253562"/>
    </source>
</evidence>
<reference evidence="1 2" key="1">
    <citation type="submission" date="2018-07" db="EMBL/GenBank/DDBJ databases">
        <title>Comparative genomes isolates from brazilian mangrove.</title>
        <authorList>
            <person name="De Araujo J.E."/>
            <person name="Taketani R.G."/>
            <person name="Silva M.C.P."/>
            <person name="Lourenco M.V."/>
            <person name="Oliveira V.M."/>
            <person name="Andreote F.D."/>
        </authorList>
    </citation>
    <scope>NUCLEOTIDE SEQUENCE [LARGE SCALE GENOMIC DNA]</scope>
    <source>
        <strain evidence="1 2">HEX PRIS-MGV</strain>
    </source>
</reference>
<gene>
    <name evidence="1" type="ORF">DTL42_09855</name>
</gene>
<dbReference type="OrthoDB" id="288470at2"/>
<dbReference type="AlphaFoldDB" id="A0A368KS88"/>
<accession>A0A368KS88</accession>
<sequence>MIISSNEVFLIDTESICFKQMYRCQKCSNVVHGIQQEDQSIICEKCESALYADDEIAFRLDSEQ</sequence>
<proteinExistence type="predicted"/>
<name>A0A368KS88_9BACT</name>
<comment type="caution">
    <text evidence="1">The sequence shown here is derived from an EMBL/GenBank/DDBJ whole genome shotgun (WGS) entry which is preliminary data.</text>
</comment>
<protein>
    <submittedName>
        <fullName evidence="1">Uncharacterized protein</fullName>
    </submittedName>
</protein>
<dbReference type="EMBL" id="QPEX01000017">
    <property type="protein sequence ID" value="RCS51855.1"/>
    <property type="molecule type" value="Genomic_DNA"/>
</dbReference>
<organism evidence="1 2">
    <name type="scientific">Bremerella cremea</name>
    <dbReference type="NCBI Taxonomy" id="1031537"/>
    <lineage>
        <taxon>Bacteria</taxon>
        <taxon>Pseudomonadati</taxon>
        <taxon>Planctomycetota</taxon>
        <taxon>Planctomycetia</taxon>
        <taxon>Pirellulales</taxon>
        <taxon>Pirellulaceae</taxon>
        <taxon>Bremerella</taxon>
    </lineage>
</organism>